<sequence>MTWNDHFLHLFDRCVKRYRNGDKTYTSYYDDEDIELLRAIGYRSREFFDFVEDWCDEGAPSPTDALLVAAVRRDYFNVVLKGEIAQPTITRDNIPTFGDTLDGIPYLPRILAKARGKLLGELDPDLMYGCGGDRKFLRENGDIHPADFLRHVWAAGDDDAAVAKWIKSR</sequence>
<reference evidence="2 3" key="1">
    <citation type="submission" date="2021-06" db="EMBL/GenBank/DDBJ databases">
        <title>Complete genome of Haloferula helveola possessing various polysaccharide degrading enzymes.</title>
        <authorList>
            <person name="Takami H."/>
            <person name="Huang C."/>
            <person name="Hamasaki K."/>
        </authorList>
    </citation>
    <scope>NUCLEOTIDE SEQUENCE [LARGE SCALE GENOMIC DNA]</scope>
    <source>
        <strain evidence="2 3">CN-1</strain>
    </source>
</reference>
<keyword evidence="3" id="KW-1185">Reference proteome</keyword>
<dbReference type="Pfam" id="PF16798">
    <property type="entry name" value="DUF5069"/>
    <property type="match status" value="1"/>
</dbReference>
<dbReference type="InterPro" id="IPR031849">
    <property type="entry name" value="DUF5069"/>
</dbReference>
<protein>
    <recommendedName>
        <fullName evidence="1">DUF5069 domain-containing protein</fullName>
    </recommendedName>
</protein>
<name>A0ABM7RC26_9BACT</name>
<dbReference type="EMBL" id="AP024702">
    <property type="protein sequence ID" value="BCX49231.1"/>
    <property type="molecule type" value="Genomic_DNA"/>
</dbReference>
<organism evidence="2 3">
    <name type="scientific">Haloferula helveola</name>
    <dbReference type="NCBI Taxonomy" id="490095"/>
    <lineage>
        <taxon>Bacteria</taxon>
        <taxon>Pseudomonadati</taxon>
        <taxon>Verrucomicrobiota</taxon>
        <taxon>Verrucomicrobiia</taxon>
        <taxon>Verrucomicrobiales</taxon>
        <taxon>Verrucomicrobiaceae</taxon>
        <taxon>Haloferula</taxon>
    </lineage>
</organism>
<dbReference type="RefSeq" id="WP_338685737.1">
    <property type="nucleotide sequence ID" value="NZ_AP024702.1"/>
</dbReference>
<evidence type="ECO:0000259" key="1">
    <source>
        <dbReference type="Pfam" id="PF16798"/>
    </source>
</evidence>
<accession>A0ABM7RC26</accession>
<evidence type="ECO:0000313" key="2">
    <source>
        <dbReference type="EMBL" id="BCX49231.1"/>
    </source>
</evidence>
<proteinExistence type="predicted"/>
<dbReference type="Proteomes" id="UP001374893">
    <property type="component" value="Chromosome"/>
</dbReference>
<gene>
    <name evidence="2" type="ORF">HAHE_31390</name>
</gene>
<evidence type="ECO:0000313" key="3">
    <source>
        <dbReference type="Proteomes" id="UP001374893"/>
    </source>
</evidence>
<feature type="domain" description="DUF5069" evidence="1">
    <location>
        <begin position="99"/>
        <end position="168"/>
    </location>
</feature>